<dbReference type="PROSITE" id="PS51379">
    <property type="entry name" value="4FE4S_FER_2"/>
    <property type="match status" value="2"/>
</dbReference>
<dbReference type="Gene3D" id="3.30.70.20">
    <property type="match status" value="1"/>
</dbReference>
<keyword evidence="3" id="KW-0560">Oxidoreductase</keyword>
<dbReference type="Pfam" id="PF04422">
    <property type="entry name" value="FrhB_FdhB_N"/>
    <property type="match status" value="1"/>
</dbReference>
<dbReference type="PANTHER" id="PTHR31332:SF6">
    <property type="entry name" value="FORMATE DEHYDROGENASE SUBUNIT BETA"/>
    <property type="match status" value="1"/>
</dbReference>
<comment type="cofactor">
    <cofactor evidence="1">
        <name>FAD</name>
        <dbReference type="ChEBI" id="CHEBI:57692"/>
    </cofactor>
</comment>
<accession>A0A1M4TZE2</accession>
<dbReference type="PROSITE" id="PS00198">
    <property type="entry name" value="4FE4S_FER_1"/>
    <property type="match status" value="1"/>
</dbReference>
<dbReference type="PANTHER" id="PTHR31332">
    <property type="entry name" value="7-HYDROXYMETHYL CHLOROPHYLL A REDUCTASE, CHLOROPLASTIC"/>
    <property type="match status" value="1"/>
</dbReference>
<dbReference type="InterPro" id="IPR045220">
    <property type="entry name" value="FRHB/FDHB/HCAR-like"/>
</dbReference>
<evidence type="ECO:0000259" key="6">
    <source>
        <dbReference type="PROSITE" id="PS51379"/>
    </source>
</evidence>
<keyword evidence="2" id="KW-0479">Metal-binding</keyword>
<protein>
    <submittedName>
        <fullName evidence="7">Coenzyme F420 hydrogenase subunit beta</fullName>
    </submittedName>
</protein>
<keyword evidence="5" id="KW-0411">Iron-sulfur</keyword>
<reference evidence="8" key="1">
    <citation type="submission" date="2016-11" db="EMBL/GenBank/DDBJ databases">
        <authorList>
            <person name="Varghese N."/>
            <person name="Submissions S."/>
        </authorList>
    </citation>
    <scope>NUCLEOTIDE SEQUENCE [LARGE SCALE GENOMIC DNA]</scope>
    <source>
        <strain evidence="8">DSM 11792</strain>
    </source>
</reference>
<dbReference type="InterPro" id="IPR017896">
    <property type="entry name" value="4Fe4S_Fe-S-bd"/>
</dbReference>
<dbReference type="GO" id="GO:0046872">
    <property type="term" value="F:metal ion binding"/>
    <property type="evidence" value="ECO:0007669"/>
    <property type="project" value="UniProtKB-KW"/>
</dbReference>
<evidence type="ECO:0000256" key="5">
    <source>
        <dbReference type="ARBA" id="ARBA00023014"/>
    </source>
</evidence>
<evidence type="ECO:0000256" key="1">
    <source>
        <dbReference type="ARBA" id="ARBA00001974"/>
    </source>
</evidence>
<dbReference type="InterPro" id="IPR007516">
    <property type="entry name" value="Co_F420_Hydgase/DH_bsu_N"/>
</dbReference>
<dbReference type="Pfam" id="PF04432">
    <property type="entry name" value="FrhB_FdhB_C"/>
    <property type="match status" value="1"/>
</dbReference>
<evidence type="ECO:0000256" key="3">
    <source>
        <dbReference type="ARBA" id="ARBA00023002"/>
    </source>
</evidence>
<feature type="domain" description="4Fe-4S ferredoxin-type" evidence="6">
    <location>
        <begin position="40"/>
        <end position="70"/>
    </location>
</feature>
<name>A0A1M4TZE2_9FIRM</name>
<gene>
    <name evidence="7" type="ORF">SAMN02745218_00357</name>
</gene>
<dbReference type="InterPro" id="IPR017900">
    <property type="entry name" value="4Fe4S_Fe_S_CS"/>
</dbReference>
<keyword evidence="4" id="KW-0408">Iron</keyword>
<proteinExistence type="predicted"/>
<dbReference type="Proteomes" id="UP000184196">
    <property type="component" value="Unassembled WGS sequence"/>
</dbReference>
<keyword evidence="8" id="KW-1185">Reference proteome</keyword>
<dbReference type="InterPro" id="IPR007525">
    <property type="entry name" value="FrhB_FdhB_C"/>
</dbReference>
<dbReference type="OrthoDB" id="430408at2"/>
<dbReference type="SUPFAM" id="SSF54862">
    <property type="entry name" value="4Fe-4S ferredoxins"/>
    <property type="match status" value="1"/>
</dbReference>
<evidence type="ECO:0000313" key="8">
    <source>
        <dbReference type="Proteomes" id="UP000184196"/>
    </source>
</evidence>
<dbReference type="GO" id="GO:0052592">
    <property type="term" value="F:oxidoreductase activity, acting on CH or CH2 groups, with an iron-sulfur protein as acceptor"/>
    <property type="evidence" value="ECO:0007669"/>
    <property type="project" value="TreeGrafter"/>
</dbReference>
<dbReference type="EMBL" id="FQUW01000006">
    <property type="protein sequence ID" value="SHE49753.1"/>
    <property type="molecule type" value="Genomic_DNA"/>
</dbReference>
<organism evidence="7 8">
    <name type="scientific">Desulfofundulus australicus DSM 11792</name>
    <dbReference type="NCBI Taxonomy" id="1121425"/>
    <lineage>
        <taxon>Bacteria</taxon>
        <taxon>Bacillati</taxon>
        <taxon>Bacillota</taxon>
        <taxon>Clostridia</taxon>
        <taxon>Eubacteriales</taxon>
        <taxon>Peptococcaceae</taxon>
        <taxon>Desulfofundulus</taxon>
    </lineage>
</organism>
<dbReference type="AlphaFoldDB" id="A0A1M4TZE2"/>
<feature type="domain" description="4Fe-4S ferredoxin-type" evidence="6">
    <location>
        <begin position="9"/>
        <end position="38"/>
    </location>
</feature>
<evidence type="ECO:0000256" key="2">
    <source>
        <dbReference type="ARBA" id="ARBA00022723"/>
    </source>
</evidence>
<dbReference type="RefSeq" id="WP_073162746.1">
    <property type="nucleotide sequence ID" value="NZ_FQUW01000006.1"/>
</dbReference>
<evidence type="ECO:0000256" key="4">
    <source>
        <dbReference type="ARBA" id="ARBA00023004"/>
    </source>
</evidence>
<sequence length="406" mass="45511">MSDSFVELQNRVIQRGLCTACGTCAGICIAGAIGWGYKDNEPLPELIGSCTGCGLCTIICPGEEVNIPLLEQFVFGRVREEKIPDLGVYRYARAGCAVDRDIRKHGASGGLVTALLIYALEKGLVDCALVAGYRPDQPWRTEAKLAVTRQQLLAAAQSKYACVPVSALLNRAYKEGYRRLAVVGLPCQIHGLRKMQYHGQPAYLSRAVVLTVGLFCASQFYFEGTYHLLVEHLKVEKLEDITSLNYRDGDWPGHLTVELKDGRKLLLDRHQYMYHHLMPAYKRDRCEMCVDWSAELADLSVGDYWRPRVREKRDLVGVSSCLVRTPAGEELLEGAEKSGYVETISLKADSLAAGIGYELKKHAAAFRLRQRRHFGWPVPNYYLEINSKPFPRELHLAPERGDSFKQ</sequence>
<evidence type="ECO:0000313" key="7">
    <source>
        <dbReference type="EMBL" id="SHE49753.1"/>
    </source>
</evidence>
<dbReference type="GO" id="GO:0051536">
    <property type="term" value="F:iron-sulfur cluster binding"/>
    <property type="evidence" value="ECO:0007669"/>
    <property type="project" value="UniProtKB-KW"/>
</dbReference>